<keyword evidence="2" id="KW-0235">DNA replication</keyword>
<feature type="compositionally biased region" description="Gly residues" evidence="5">
    <location>
        <begin position="116"/>
        <end position="125"/>
    </location>
</feature>
<organism evidence="6 7">
    <name type="scientific">Galerina marginata (strain CBS 339.88)</name>
    <dbReference type="NCBI Taxonomy" id="685588"/>
    <lineage>
        <taxon>Eukaryota</taxon>
        <taxon>Fungi</taxon>
        <taxon>Dikarya</taxon>
        <taxon>Basidiomycota</taxon>
        <taxon>Agaricomycotina</taxon>
        <taxon>Agaricomycetes</taxon>
        <taxon>Agaricomycetidae</taxon>
        <taxon>Agaricales</taxon>
        <taxon>Agaricineae</taxon>
        <taxon>Strophariaceae</taxon>
        <taxon>Galerina</taxon>
    </lineage>
</organism>
<dbReference type="GO" id="GO:0016874">
    <property type="term" value="F:ligase activity"/>
    <property type="evidence" value="ECO:0007669"/>
    <property type="project" value="UniProtKB-KW"/>
</dbReference>
<dbReference type="InterPro" id="IPR050326">
    <property type="entry name" value="NAD_dep_DNA_ligaseB"/>
</dbReference>
<keyword evidence="4" id="KW-0234">DNA repair</keyword>
<protein>
    <submittedName>
        <fullName evidence="6">Uncharacterized protein</fullName>
    </submittedName>
</protein>
<dbReference type="GO" id="GO:0006260">
    <property type="term" value="P:DNA replication"/>
    <property type="evidence" value="ECO:0007669"/>
    <property type="project" value="UniProtKB-KW"/>
</dbReference>
<dbReference type="PANTHER" id="PTHR47810">
    <property type="entry name" value="DNA LIGASE"/>
    <property type="match status" value="1"/>
</dbReference>
<evidence type="ECO:0000256" key="4">
    <source>
        <dbReference type="ARBA" id="ARBA00023204"/>
    </source>
</evidence>
<dbReference type="GO" id="GO:0006281">
    <property type="term" value="P:DNA repair"/>
    <property type="evidence" value="ECO:0007669"/>
    <property type="project" value="UniProtKB-KW"/>
</dbReference>
<proteinExistence type="predicted"/>
<dbReference type="HOGENOM" id="CLU_1245452_0_0_1"/>
<gene>
    <name evidence="6" type="ORF">GALMADRAFT_133813</name>
</gene>
<dbReference type="Gene3D" id="3.30.470.30">
    <property type="entry name" value="DNA ligase/mRNA capping enzyme"/>
    <property type="match status" value="1"/>
</dbReference>
<dbReference type="AlphaFoldDB" id="A0A067TMV4"/>
<keyword evidence="1" id="KW-0436">Ligase</keyword>
<reference evidence="7" key="1">
    <citation type="journal article" date="2014" name="Proc. Natl. Acad. Sci. U.S.A.">
        <title>Extensive sampling of basidiomycete genomes demonstrates inadequacy of the white-rot/brown-rot paradigm for wood decay fungi.</title>
        <authorList>
            <person name="Riley R."/>
            <person name="Salamov A.A."/>
            <person name="Brown D.W."/>
            <person name="Nagy L.G."/>
            <person name="Floudas D."/>
            <person name="Held B.W."/>
            <person name="Levasseur A."/>
            <person name="Lombard V."/>
            <person name="Morin E."/>
            <person name="Otillar R."/>
            <person name="Lindquist E.A."/>
            <person name="Sun H."/>
            <person name="LaButti K.M."/>
            <person name="Schmutz J."/>
            <person name="Jabbour D."/>
            <person name="Luo H."/>
            <person name="Baker S.E."/>
            <person name="Pisabarro A.G."/>
            <person name="Walton J.D."/>
            <person name="Blanchette R.A."/>
            <person name="Henrissat B."/>
            <person name="Martin F."/>
            <person name="Cullen D."/>
            <person name="Hibbett D.S."/>
            <person name="Grigoriev I.V."/>
        </authorList>
    </citation>
    <scope>NUCLEOTIDE SEQUENCE [LARGE SCALE GENOMIC DNA]</scope>
    <source>
        <strain evidence="7">CBS 339.88</strain>
    </source>
</reference>
<dbReference type="SUPFAM" id="SSF56091">
    <property type="entry name" value="DNA ligase/mRNA capping enzyme, catalytic domain"/>
    <property type="match status" value="1"/>
</dbReference>
<keyword evidence="7" id="KW-1185">Reference proteome</keyword>
<name>A0A067TMV4_GALM3</name>
<dbReference type="OrthoDB" id="411785at2759"/>
<evidence type="ECO:0000256" key="1">
    <source>
        <dbReference type="ARBA" id="ARBA00022598"/>
    </source>
</evidence>
<sequence>MAFDAAFYDEMNFFSRLGNAFTCRTVSLRLPNDVTLDCELYGGQFHSTVSIVKTVNSVHWKNISFQVFDIPSRGTEPFEERCNSKRPSAKAGHTPLSRSASHTKSPRPPACPRQAQGGGARCEGSGGLGRRRSFFSSVAPWALSIDHDTYSNRVYEVRRSGSLLKIKTFYDAEAVVTGHVPDKGRNQGLTGALKQLGKVCPVSSSFLLSVECHFSPILFICL</sequence>
<dbReference type="PANTHER" id="PTHR47810:SF1">
    <property type="entry name" value="DNA LIGASE B"/>
    <property type="match status" value="1"/>
</dbReference>
<dbReference type="Proteomes" id="UP000027222">
    <property type="component" value="Unassembled WGS sequence"/>
</dbReference>
<dbReference type="STRING" id="685588.A0A067TMV4"/>
<evidence type="ECO:0000313" key="7">
    <source>
        <dbReference type="Proteomes" id="UP000027222"/>
    </source>
</evidence>
<evidence type="ECO:0000313" key="6">
    <source>
        <dbReference type="EMBL" id="KDR84540.1"/>
    </source>
</evidence>
<keyword evidence="3" id="KW-0227">DNA damage</keyword>
<evidence type="ECO:0000256" key="2">
    <source>
        <dbReference type="ARBA" id="ARBA00022705"/>
    </source>
</evidence>
<evidence type="ECO:0000256" key="5">
    <source>
        <dbReference type="SAM" id="MobiDB-lite"/>
    </source>
</evidence>
<accession>A0A067TMV4</accession>
<dbReference type="EMBL" id="KL142368">
    <property type="protein sequence ID" value="KDR84540.1"/>
    <property type="molecule type" value="Genomic_DNA"/>
</dbReference>
<evidence type="ECO:0000256" key="3">
    <source>
        <dbReference type="ARBA" id="ARBA00022763"/>
    </source>
</evidence>
<feature type="region of interest" description="Disordered" evidence="5">
    <location>
        <begin position="75"/>
        <end position="125"/>
    </location>
</feature>